<evidence type="ECO:0000313" key="4">
    <source>
        <dbReference type="Proteomes" id="UP000546642"/>
    </source>
</evidence>
<dbReference type="GO" id="GO:0008168">
    <property type="term" value="F:methyltransferase activity"/>
    <property type="evidence" value="ECO:0007669"/>
    <property type="project" value="UniProtKB-KW"/>
</dbReference>
<evidence type="ECO:0000256" key="1">
    <source>
        <dbReference type="SAM" id="MobiDB-lite"/>
    </source>
</evidence>
<dbReference type="EMBL" id="JACHDS010000001">
    <property type="protein sequence ID" value="MBB6173376.1"/>
    <property type="molecule type" value="Genomic_DNA"/>
</dbReference>
<dbReference type="Proteomes" id="UP000546642">
    <property type="component" value="Unassembled WGS sequence"/>
</dbReference>
<keyword evidence="2" id="KW-0812">Transmembrane</keyword>
<evidence type="ECO:0000313" key="3">
    <source>
        <dbReference type="EMBL" id="MBB6173376.1"/>
    </source>
</evidence>
<dbReference type="AlphaFoldDB" id="A0A7X0D755"/>
<keyword evidence="2" id="KW-0472">Membrane</keyword>
<organism evidence="3 4">
    <name type="scientific">Nocardiopsis mwathae</name>
    <dbReference type="NCBI Taxonomy" id="1472723"/>
    <lineage>
        <taxon>Bacteria</taxon>
        <taxon>Bacillati</taxon>
        <taxon>Actinomycetota</taxon>
        <taxon>Actinomycetes</taxon>
        <taxon>Streptosporangiales</taxon>
        <taxon>Nocardiopsidaceae</taxon>
        <taxon>Nocardiopsis</taxon>
    </lineage>
</organism>
<evidence type="ECO:0000256" key="2">
    <source>
        <dbReference type="SAM" id="Phobius"/>
    </source>
</evidence>
<dbReference type="GO" id="GO:0032259">
    <property type="term" value="P:methylation"/>
    <property type="evidence" value="ECO:0007669"/>
    <property type="project" value="UniProtKB-KW"/>
</dbReference>
<feature type="region of interest" description="Disordered" evidence="1">
    <location>
        <begin position="142"/>
        <end position="170"/>
    </location>
</feature>
<accession>A0A7X0D755</accession>
<keyword evidence="4" id="KW-1185">Reference proteome</keyword>
<dbReference type="SUPFAM" id="SSF53335">
    <property type="entry name" value="S-adenosyl-L-methionine-dependent methyltransferases"/>
    <property type="match status" value="1"/>
</dbReference>
<dbReference type="Pfam" id="PF13578">
    <property type="entry name" value="Methyltransf_24"/>
    <property type="match status" value="1"/>
</dbReference>
<dbReference type="InterPro" id="IPR029063">
    <property type="entry name" value="SAM-dependent_MTases_sf"/>
</dbReference>
<keyword evidence="3" id="KW-0489">Methyltransferase</keyword>
<feature type="transmembrane region" description="Helical" evidence="2">
    <location>
        <begin position="7"/>
        <end position="26"/>
    </location>
</feature>
<keyword evidence="2" id="KW-1133">Transmembrane helix</keyword>
<comment type="caution">
    <text evidence="3">The sequence shown here is derived from an EMBL/GenBank/DDBJ whole genome shotgun (WGS) entry which is preliminary data.</text>
</comment>
<keyword evidence="3" id="KW-0808">Transferase</keyword>
<name>A0A7X0D755_9ACTN</name>
<feature type="transmembrane region" description="Helical" evidence="2">
    <location>
        <begin position="32"/>
        <end position="56"/>
    </location>
</feature>
<proteinExistence type="predicted"/>
<dbReference type="RefSeq" id="WP_184076713.1">
    <property type="nucleotide sequence ID" value="NZ_JACHDS010000001.1"/>
</dbReference>
<reference evidence="3 4" key="1">
    <citation type="submission" date="2020-08" db="EMBL/GenBank/DDBJ databases">
        <title>Sequencing the genomes of 1000 actinobacteria strains.</title>
        <authorList>
            <person name="Klenk H.-P."/>
        </authorList>
    </citation>
    <scope>NUCLEOTIDE SEQUENCE [LARGE SCALE GENOMIC DNA]</scope>
    <source>
        <strain evidence="3 4">DSM 46659</strain>
    </source>
</reference>
<sequence>MPLPRSRLPLLLLVIAVVGVGLIITARTADAVGWTAALGLAATGAVGLAIGVLALLMRRVIVQIRRLGRTLDTNTRSMSEAIGEHRVEFTEIIEGTRTELAGSVDRVRAAVREINGNLDHIRPTPANGSEAHHFERFPRITDRIPLPQDNGDPRPTDEPEPGDDQGPGGCEIMQVRPFAPTPRGWAASPDVQRFVALAVLERQPALLVECGSGTSSIWLGETLRRTGTGRLVALEHDERYARLTRDMVAAHGLDGIVEVRFAPLADWRPPGDDAGTAAARRWYHLDSIHDLAGIDMLFVDGPPTDASAEARYPAGPALLPLCSPSALVVLDDAQAADGRAVTERWLDDHPALRREGLSGDIDVHVFTWERGTR</sequence>
<dbReference type="Gene3D" id="3.40.50.150">
    <property type="entry name" value="Vaccinia Virus protein VP39"/>
    <property type="match status" value="1"/>
</dbReference>
<protein>
    <submittedName>
        <fullName evidence="3">Putative O-methyltransferase YrrM</fullName>
    </submittedName>
</protein>
<gene>
    <name evidence="3" type="ORF">HNR23_003436</name>
</gene>